<dbReference type="Proteomes" id="UP000594262">
    <property type="component" value="Unplaced"/>
</dbReference>
<feature type="compositionally biased region" description="Polar residues" evidence="1">
    <location>
        <begin position="123"/>
        <end position="132"/>
    </location>
</feature>
<feature type="region of interest" description="Disordered" evidence="1">
    <location>
        <begin position="104"/>
        <end position="132"/>
    </location>
</feature>
<reference evidence="3" key="1">
    <citation type="submission" date="2021-01" db="UniProtKB">
        <authorList>
            <consortium name="EnsemblMetazoa"/>
        </authorList>
    </citation>
    <scope>IDENTIFICATION</scope>
</reference>
<keyword evidence="4" id="KW-1185">Reference proteome</keyword>
<feature type="chain" id="PRO_5029737041" evidence="2">
    <location>
        <begin position="23"/>
        <end position="132"/>
    </location>
</feature>
<keyword evidence="2" id="KW-0732">Signal</keyword>
<proteinExistence type="predicted"/>
<organism evidence="3 4">
    <name type="scientific">Clytia hemisphaerica</name>
    <dbReference type="NCBI Taxonomy" id="252671"/>
    <lineage>
        <taxon>Eukaryota</taxon>
        <taxon>Metazoa</taxon>
        <taxon>Cnidaria</taxon>
        <taxon>Hydrozoa</taxon>
        <taxon>Hydroidolina</taxon>
        <taxon>Leptothecata</taxon>
        <taxon>Obeliida</taxon>
        <taxon>Clytiidae</taxon>
        <taxon>Clytia</taxon>
    </lineage>
</organism>
<sequence>MACFKLILIFFATIISLNGAIAGPLNSDKGSYISKEIENDDEIEYDSLMMLGPSGGKFNGKKRSYFYGDEDEDERELSDPRPLMMLGASGGKFNGKKRSYFYGDGDEDERELSDPKPLLVWGASTSPYAGKR</sequence>
<dbReference type="EnsemblMetazoa" id="CLYHEMT022091.1">
    <property type="protein sequence ID" value="CLYHEMP022091.1"/>
    <property type="gene ID" value="CLYHEMG022091"/>
</dbReference>
<accession>A0A7M5XEB6</accession>
<evidence type="ECO:0000313" key="4">
    <source>
        <dbReference type="Proteomes" id="UP000594262"/>
    </source>
</evidence>
<feature type="signal peptide" evidence="2">
    <location>
        <begin position="1"/>
        <end position="22"/>
    </location>
</feature>
<evidence type="ECO:0000313" key="3">
    <source>
        <dbReference type="EnsemblMetazoa" id="CLYHEMP022091.1"/>
    </source>
</evidence>
<dbReference type="AlphaFoldDB" id="A0A7M5XEB6"/>
<protein>
    <submittedName>
        <fullName evidence="3">Uncharacterized protein</fullName>
    </submittedName>
</protein>
<evidence type="ECO:0000256" key="1">
    <source>
        <dbReference type="SAM" id="MobiDB-lite"/>
    </source>
</evidence>
<evidence type="ECO:0000256" key="2">
    <source>
        <dbReference type="SAM" id="SignalP"/>
    </source>
</evidence>
<name>A0A7M5XEB6_9CNID</name>